<evidence type="ECO:0000256" key="7">
    <source>
        <dbReference type="HAMAP-Rule" id="MF_00277"/>
    </source>
</evidence>
<dbReference type="SMART" id="SM00471">
    <property type="entry name" value="HDc"/>
    <property type="match status" value="1"/>
</dbReference>
<evidence type="ECO:0000256" key="4">
    <source>
        <dbReference type="ARBA" id="ARBA00022801"/>
    </source>
</evidence>
<dbReference type="CDD" id="cd00077">
    <property type="entry name" value="HDc"/>
    <property type="match status" value="1"/>
</dbReference>
<evidence type="ECO:0000259" key="8">
    <source>
        <dbReference type="PROSITE" id="PS51671"/>
    </source>
</evidence>
<reference evidence="10" key="1">
    <citation type="submission" date="2018-05" db="EMBL/GenBank/DDBJ databases">
        <authorList>
            <person name="Lanie J.A."/>
            <person name="Ng W.-L."/>
            <person name="Kazmierczak K.M."/>
            <person name="Andrzejewski T.M."/>
            <person name="Davidsen T.M."/>
            <person name="Wayne K.J."/>
            <person name="Tettelin H."/>
            <person name="Glass J.I."/>
            <person name="Rusch D."/>
            <person name="Podicherti R."/>
            <person name="Tsui H.-C.T."/>
            <person name="Winkler M.E."/>
        </authorList>
    </citation>
    <scope>NUCLEOTIDE SEQUENCE</scope>
    <source>
        <strain evidence="10">KNB</strain>
    </source>
</reference>
<dbReference type="Pfam" id="PF01909">
    <property type="entry name" value="NTP_transf_2"/>
    <property type="match status" value="1"/>
</dbReference>
<dbReference type="InterPro" id="IPR002934">
    <property type="entry name" value="Polymerase_NTP_transf_dom"/>
</dbReference>
<keyword evidence="1 7" id="KW-0808">Transferase</keyword>
<feature type="domain" description="ACT" evidence="8">
    <location>
        <begin position="670"/>
        <end position="747"/>
    </location>
</feature>
<evidence type="ECO:0000256" key="6">
    <source>
        <dbReference type="ARBA" id="ARBA00023268"/>
    </source>
</evidence>
<dbReference type="PROSITE" id="PS51671">
    <property type="entry name" value="ACT"/>
    <property type="match status" value="2"/>
</dbReference>
<dbReference type="InterPro" id="IPR045865">
    <property type="entry name" value="ACT-like_dom_sf"/>
</dbReference>
<comment type="caution">
    <text evidence="7">Lacks conserved residue(s) required for the propagation of feature annotation.</text>
</comment>
<comment type="domain">
    <text evidence="7">Has four distinct domains: an N-terminal nucleotidyltransferase (NT) domain responsible for UTase activity, a central HD domain that encodes UR activity, and two C-terminal ACT domains that seem to have a role in glutamine sensing.</text>
</comment>
<sequence>MQGSAEIRQSLRASRLCLQQEFERHAQPTRLLHAHAKLIDKHLRTAWKLLSMPHALALVGVGGYGRKELYPKSDIDLLILLPDEPDQELQRNLQELVGLLWDIGLEVGHSIRTIAQCVEESADITVQTNLLEARLIAGSRTLFEDMVRTLARHLDHRAFFLAKHNEQQRRHRRLLDADYNLEPHLKDSPGGLRDLQTVLWISRACNLGDTWRELARAGMITVPEALAIARHENLLQHLRIRLHYLAGRREDRLLFDYQTELANQMGITAKGVRRASECMMQRYYRTKQAVLQLNDVLLQNLRAHLFPEAGTKYLLNPRFIIRDDLLEIRDEALFEQDPSTIMESFLLLEQHPYLNGFSAPTVRALWRARHTINAGFRKNAQNRALFMAILRQPHGLTHVLRRMNQNGILGRYLPAFGRIVGQMQHDLFHVYTVDEHILMVVRNLRRFTLPEYAHEYPLCNKLIQDFARVETLYIAGLFHDIAKGRGGDHSILGCTDAARFCKQHGLASEDTDLVVWLVRHHLTMSATAQKQDLSDQDVIAGFAAKIKNDRYLIALYLLTVADIRGTSPKVWNAWKSKLLEELFWATRRYMIDGKIADQVGEIRARALEILHLHAIAPAIHKTLWAQLDPEYFLRHEPQEIAWHTRLLAHQTDTDKAIVKTRISPMGEGIQLMVYSPEQSYIFARICDFIERLNYSIMEAKVYTTRHGYTLDSFLAMDAGNNKPAYRDTMNYIEYELSRELTIPDKPGTPKSSRISRQLKHFPITPEVNITPEGKNGYLLSIIAGDRPGLLAGIAHLLDKQNIAIRSAKINTLGARAEDTFHIACKTPMQPPELSALREKLLQQIS</sequence>
<dbReference type="NCBIfam" id="NF002837">
    <property type="entry name" value="PRK03059.1"/>
    <property type="match status" value="1"/>
</dbReference>
<dbReference type="GO" id="GO:0008081">
    <property type="term" value="F:phosphoric diester hydrolase activity"/>
    <property type="evidence" value="ECO:0007669"/>
    <property type="project" value="UniProtKB-UniRule"/>
</dbReference>
<evidence type="ECO:0000313" key="10">
    <source>
        <dbReference type="EMBL" id="SPS06536.1"/>
    </source>
</evidence>
<comment type="function">
    <text evidence="7">Modifies, by uridylylation and deuridylylation, the PII regulatory proteins (GlnB and homologs), in response to the nitrogen status of the cell that GlnD senses through the glutamine level. Under low glutamine levels, catalyzes the conversion of the PII proteins and UTP to PII-UMP and PPi, while under higher glutamine levels, GlnD hydrolyzes PII-UMP to PII and UMP (deuridylylation). Thus, controls uridylylation state and activity of the PII proteins, and plays an important role in the regulation of nitrogen metabolism.</text>
</comment>
<feature type="domain" description="HD" evidence="9">
    <location>
        <begin position="433"/>
        <end position="549"/>
    </location>
</feature>
<dbReference type="Pfam" id="PF08335">
    <property type="entry name" value="GlnD_UR_UTase"/>
    <property type="match status" value="1"/>
</dbReference>
<keyword evidence="3" id="KW-0677">Repeat</keyword>
<comment type="similarity">
    <text evidence="7">Belongs to the GlnD family.</text>
</comment>
<keyword evidence="2 7" id="KW-0548">Nucleotidyltransferase</keyword>
<dbReference type="PIRSF" id="PIRSF006288">
    <property type="entry name" value="PII_uridyltransf"/>
    <property type="match status" value="1"/>
</dbReference>
<feature type="domain" description="ACT" evidence="8">
    <location>
        <begin position="778"/>
        <end position="845"/>
    </location>
</feature>
<feature type="region of interest" description="Uridylyltransferase" evidence="7">
    <location>
        <begin position="1"/>
        <end position="315"/>
    </location>
</feature>
<comment type="cofactor">
    <cofactor evidence="7">
        <name>Mg(2+)</name>
        <dbReference type="ChEBI" id="CHEBI:18420"/>
    </cofactor>
</comment>
<dbReference type="InterPro" id="IPR043519">
    <property type="entry name" value="NT_sf"/>
</dbReference>
<dbReference type="GO" id="GO:0008773">
    <property type="term" value="F:[protein-PII] uridylyltransferase activity"/>
    <property type="evidence" value="ECO:0007669"/>
    <property type="project" value="UniProtKB-UniRule"/>
</dbReference>
<accession>A0A2X0SL12</accession>
<organism evidence="10">
    <name type="scientific">Candidatus Nitrotoga fabula</name>
    <dbReference type="NCBI Taxonomy" id="2182327"/>
    <lineage>
        <taxon>Bacteria</taxon>
        <taxon>Pseudomonadati</taxon>
        <taxon>Pseudomonadota</taxon>
        <taxon>Betaproteobacteria</taxon>
        <taxon>Nitrosomonadales</taxon>
        <taxon>Gallionellaceae</taxon>
        <taxon>Candidatus Nitrotoga</taxon>
    </lineage>
</organism>
<dbReference type="CDD" id="cd05401">
    <property type="entry name" value="NT_GlnE_GlnD_like"/>
    <property type="match status" value="1"/>
</dbReference>
<dbReference type="Pfam" id="PF01966">
    <property type="entry name" value="HD"/>
    <property type="match status" value="1"/>
</dbReference>
<dbReference type="CDD" id="cd04899">
    <property type="entry name" value="ACT_ACR-UUR-like_2"/>
    <property type="match status" value="1"/>
</dbReference>
<dbReference type="InterPro" id="IPR010043">
    <property type="entry name" value="UTase/UR"/>
</dbReference>
<dbReference type="GO" id="GO:0006808">
    <property type="term" value="P:regulation of nitrogen utilization"/>
    <property type="evidence" value="ECO:0007669"/>
    <property type="project" value="UniProtKB-UniRule"/>
</dbReference>
<dbReference type="NCBIfam" id="TIGR01693">
    <property type="entry name" value="UTase_glnD"/>
    <property type="match status" value="1"/>
</dbReference>
<dbReference type="EC" id="3.1.4.-" evidence="7"/>
<dbReference type="PROSITE" id="PS51831">
    <property type="entry name" value="HD"/>
    <property type="match status" value="1"/>
</dbReference>
<dbReference type="PANTHER" id="PTHR47320">
    <property type="entry name" value="BIFUNCTIONAL URIDYLYLTRANSFERASE/URIDYLYL-REMOVING ENZYME"/>
    <property type="match status" value="1"/>
</dbReference>
<gene>
    <name evidence="7 10" type="primary">glnD</name>
    <name evidence="10" type="ORF">NITFAB_2129</name>
</gene>
<dbReference type="InterPro" id="IPR006674">
    <property type="entry name" value="HD_domain"/>
</dbReference>
<dbReference type="SUPFAM" id="SSF55021">
    <property type="entry name" value="ACT-like"/>
    <property type="match status" value="2"/>
</dbReference>
<comment type="catalytic activity">
    <reaction evidence="7">
        <text>[protein-PII]-uridylyl-L-tyrosine + H2O = [protein-PII]-L-tyrosine + UMP + H(+)</text>
        <dbReference type="Rhea" id="RHEA:48600"/>
        <dbReference type="Rhea" id="RHEA-COMP:12147"/>
        <dbReference type="Rhea" id="RHEA-COMP:12148"/>
        <dbReference type="ChEBI" id="CHEBI:15377"/>
        <dbReference type="ChEBI" id="CHEBI:15378"/>
        <dbReference type="ChEBI" id="CHEBI:46858"/>
        <dbReference type="ChEBI" id="CHEBI:57865"/>
        <dbReference type="ChEBI" id="CHEBI:90602"/>
    </reaction>
</comment>
<dbReference type="EC" id="2.7.7.59" evidence="7"/>
<protein>
    <recommendedName>
        <fullName evidence="7">Bifunctional uridylyltransferase/uridylyl-removing enzyme</fullName>
        <shortName evidence="7">UTase/UR</shortName>
    </recommendedName>
    <alternativeName>
        <fullName evidence="7">Bifunctional [protein-PII] modification enzyme</fullName>
    </alternativeName>
    <alternativeName>
        <fullName evidence="7">Bifunctional nitrogen sensor protein</fullName>
    </alternativeName>
    <domain>
        <recommendedName>
            <fullName evidence="7">[Protein-PII] uridylyltransferase</fullName>
            <shortName evidence="7">PII uridylyltransferase</shortName>
            <shortName evidence="7">UTase</shortName>
            <ecNumber evidence="7">2.7.7.59</ecNumber>
        </recommendedName>
    </domain>
    <domain>
        <recommendedName>
            <fullName evidence="7">[Protein-PII]-UMP uridylyl-removing enzyme</fullName>
            <shortName evidence="7">UR</shortName>
            <ecNumber evidence="7">3.1.4.-</ecNumber>
        </recommendedName>
    </domain>
</protein>
<comment type="catalytic activity">
    <reaction evidence="7">
        <text>[protein-PII]-L-tyrosine + UTP = [protein-PII]-uridylyl-L-tyrosine + diphosphate</text>
        <dbReference type="Rhea" id="RHEA:13673"/>
        <dbReference type="Rhea" id="RHEA-COMP:12147"/>
        <dbReference type="Rhea" id="RHEA-COMP:12148"/>
        <dbReference type="ChEBI" id="CHEBI:33019"/>
        <dbReference type="ChEBI" id="CHEBI:46398"/>
        <dbReference type="ChEBI" id="CHEBI:46858"/>
        <dbReference type="ChEBI" id="CHEBI:90602"/>
        <dbReference type="EC" id="2.7.7.59"/>
    </reaction>
</comment>
<evidence type="ECO:0000256" key="5">
    <source>
        <dbReference type="ARBA" id="ARBA00022842"/>
    </source>
</evidence>
<dbReference type="EMBL" id="LS423452">
    <property type="protein sequence ID" value="SPS06536.1"/>
    <property type="molecule type" value="Genomic_DNA"/>
</dbReference>
<dbReference type="InterPro" id="IPR002912">
    <property type="entry name" value="ACT_dom"/>
</dbReference>
<dbReference type="SUPFAM" id="SSF81593">
    <property type="entry name" value="Nucleotidyltransferase substrate binding subunit/domain"/>
    <property type="match status" value="1"/>
</dbReference>
<keyword evidence="6 7" id="KW-0511">Multifunctional enzyme</keyword>
<dbReference type="AlphaFoldDB" id="A0A2X0SL12"/>
<comment type="activity regulation">
    <text evidence="7">Uridylyltransferase (UTase) activity is inhibited by glutamine, while glutamine activates uridylyl-removing (UR) activity.</text>
</comment>
<dbReference type="Gene3D" id="1.10.3210.10">
    <property type="entry name" value="Hypothetical protein af1432"/>
    <property type="match status" value="1"/>
</dbReference>
<dbReference type="Gene3D" id="3.30.70.260">
    <property type="match status" value="1"/>
</dbReference>
<evidence type="ECO:0000259" key="9">
    <source>
        <dbReference type="PROSITE" id="PS51831"/>
    </source>
</evidence>
<name>A0A2X0SL12_9PROT</name>
<proteinExistence type="inferred from homology"/>
<keyword evidence="4 7" id="KW-0378">Hydrolase</keyword>
<dbReference type="InterPro" id="IPR013546">
    <property type="entry name" value="PII_UdlTrfase/GS_AdlTrfase"/>
</dbReference>
<evidence type="ECO:0000256" key="1">
    <source>
        <dbReference type="ARBA" id="ARBA00022679"/>
    </source>
</evidence>
<dbReference type="PANTHER" id="PTHR47320:SF1">
    <property type="entry name" value="BIFUNCTIONAL URIDYLYLTRANSFERASE_URIDYLYL-REMOVING ENZYME"/>
    <property type="match status" value="1"/>
</dbReference>
<evidence type="ECO:0000256" key="3">
    <source>
        <dbReference type="ARBA" id="ARBA00022737"/>
    </source>
</evidence>
<dbReference type="SUPFAM" id="SSF109604">
    <property type="entry name" value="HD-domain/PDEase-like"/>
    <property type="match status" value="1"/>
</dbReference>
<evidence type="ECO:0000256" key="2">
    <source>
        <dbReference type="ARBA" id="ARBA00022695"/>
    </source>
</evidence>
<dbReference type="SUPFAM" id="SSF81301">
    <property type="entry name" value="Nucleotidyltransferase"/>
    <property type="match status" value="1"/>
</dbReference>
<dbReference type="InterPro" id="IPR003607">
    <property type="entry name" value="HD/PDEase_dom"/>
</dbReference>
<keyword evidence="5 7" id="KW-0460">Magnesium</keyword>
<dbReference type="CDD" id="cd04900">
    <property type="entry name" value="ACT_UUR-like_1"/>
    <property type="match status" value="1"/>
</dbReference>
<dbReference type="HAMAP" id="MF_00277">
    <property type="entry name" value="PII_uridylyl_transf"/>
    <property type="match status" value="1"/>
</dbReference>